<keyword evidence="4 11" id="KW-0808">Transferase</keyword>
<dbReference type="InterPro" id="IPR032828">
    <property type="entry name" value="PolyA_RNA-bd"/>
</dbReference>
<evidence type="ECO:0000259" key="14">
    <source>
        <dbReference type="Pfam" id="PF13735"/>
    </source>
</evidence>
<evidence type="ECO:0000256" key="8">
    <source>
        <dbReference type="ARBA" id="ARBA00022741"/>
    </source>
</evidence>
<keyword evidence="10 11" id="KW-0694">RNA-binding</keyword>
<evidence type="ECO:0000256" key="6">
    <source>
        <dbReference type="ARBA" id="ARBA00022695"/>
    </source>
</evidence>
<evidence type="ECO:0000256" key="9">
    <source>
        <dbReference type="ARBA" id="ARBA00022842"/>
    </source>
</evidence>
<comment type="caution">
    <text evidence="15">The sequence shown here is derived from an EMBL/GenBank/DDBJ whole genome shotgun (WGS) entry which is preliminary data.</text>
</comment>
<dbReference type="GO" id="GO:0016779">
    <property type="term" value="F:nucleotidyltransferase activity"/>
    <property type="evidence" value="ECO:0007669"/>
    <property type="project" value="UniProtKB-KW"/>
</dbReference>
<dbReference type="EMBL" id="WVIE01000001">
    <property type="protein sequence ID" value="NDJ15966.1"/>
    <property type="molecule type" value="Genomic_DNA"/>
</dbReference>
<dbReference type="InterPro" id="IPR032810">
    <property type="entry name" value="CCA-adding_enz_C"/>
</dbReference>
<feature type="domain" description="CCA-adding enzyme C-terminal" evidence="14">
    <location>
        <begin position="278"/>
        <end position="439"/>
    </location>
</feature>
<evidence type="ECO:0000256" key="4">
    <source>
        <dbReference type="ARBA" id="ARBA00022679"/>
    </source>
</evidence>
<dbReference type="SUPFAM" id="SSF81301">
    <property type="entry name" value="Nucleotidyltransferase"/>
    <property type="match status" value="1"/>
</dbReference>
<evidence type="ECO:0000259" key="12">
    <source>
        <dbReference type="Pfam" id="PF01743"/>
    </source>
</evidence>
<sequence length="453" mass="49915">MLSDSSVLSPQRWPFSIQWLPKSACLVGGTVRDALLGRESEYLDLDFVLPHDAVETATAIARHYRAGFVLLDAERQIARVVFEQGTADFARQVGSSLEADLRRRDFTVNAIAYNPHTAELLDPLGGYEDLQRKRLRMICAENLQEDPLRLLRAYRQASQLGFGLDPETQQTIRDLAPHLRRIAAERVQSELNYLLSTMKGTPWLKTAWEDGLLDDWFPDATAEGLGWVAAIDRTSVVIQETWTEFWAELVRGVRHSTASDKARTEPKASGSARTWVTIAKLASLLSSDPDRAEAQLWRLKYSRAEIQAVSTVLKAMPAFQTGKACCDWTLAEQYFFFQSVGVTFPAVMLLAIGSAKLSRGTAGLPFNQPSAEGSSQASASLIHRFLTPTDSVAHPTALATGQDLMKTLHIPAGPIIGRLLAALQLAHAEQKITDRAEALALAKSLLAEDSSNF</sequence>
<organism evidence="15 16">
    <name type="scientific">Myxacorys almedinensis A</name>
    <dbReference type="NCBI Taxonomy" id="2690445"/>
    <lineage>
        <taxon>Bacteria</taxon>
        <taxon>Bacillati</taxon>
        <taxon>Cyanobacteriota</taxon>
        <taxon>Cyanophyceae</taxon>
        <taxon>Leptolyngbyales</taxon>
        <taxon>Leptolyngbyaceae</taxon>
        <taxon>Myxacorys</taxon>
        <taxon>Myxacorys almedinensis</taxon>
    </lineage>
</organism>
<dbReference type="GO" id="GO:0000049">
    <property type="term" value="F:tRNA binding"/>
    <property type="evidence" value="ECO:0007669"/>
    <property type="project" value="UniProtKB-KW"/>
</dbReference>
<accession>A0A8J8CHZ9</accession>
<evidence type="ECO:0000313" key="16">
    <source>
        <dbReference type="Proteomes" id="UP000646053"/>
    </source>
</evidence>
<dbReference type="Proteomes" id="UP000646053">
    <property type="component" value="Unassembled WGS sequence"/>
</dbReference>
<name>A0A8J8CHZ9_9CYAN</name>
<evidence type="ECO:0000313" key="15">
    <source>
        <dbReference type="EMBL" id="NDJ15966.1"/>
    </source>
</evidence>
<feature type="domain" description="tRNA nucleotidyltransferase/poly(A) polymerase RNA and SrmB- binding" evidence="13">
    <location>
        <begin position="161"/>
        <end position="221"/>
    </location>
</feature>
<keyword evidence="16" id="KW-1185">Reference proteome</keyword>
<dbReference type="CDD" id="cd05398">
    <property type="entry name" value="NT_ClassII-CCAase"/>
    <property type="match status" value="1"/>
</dbReference>
<comment type="similarity">
    <text evidence="2 11">Belongs to the tRNA nucleotidyltransferase/poly(A) polymerase family.</text>
</comment>
<keyword evidence="8" id="KW-0547">Nucleotide-binding</keyword>
<keyword evidence="3" id="KW-0820">tRNA-binding</keyword>
<keyword evidence="5" id="KW-0819">tRNA processing</keyword>
<evidence type="ECO:0000256" key="2">
    <source>
        <dbReference type="ARBA" id="ARBA00007265"/>
    </source>
</evidence>
<evidence type="ECO:0000259" key="13">
    <source>
        <dbReference type="Pfam" id="PF12627"/>
    </source>
</evidence>
<dbReference type="Pfam" id="PF01743">
    <property type="entry name" value="PolyA_pol"/>
    <property type="match status" value="1"/>
</dbReference>
<dbReference type="Pfam" id="PF12627">
    <property type="entry name" value="PolyA_pol_RNAbd"/>
    <property type="match status" value="1"/>
</dbReference>
<keyword evidence="6" id="KW-0548">Nucleotidyltransferase</keyword>
<protein>
    <submittedName>
        <fullName evidence="15">CCA tRNA nucleotidyltransferase</fullName>
    </submittedName>
</protein>
<dbReference type="PANTHER" id="PTHR47545:SF2">
    <property type="entry name" value="CC-ADDING TRNA NUCLEOTIDYLTRANSFERASE"/>
    <property type="match status" value="1"/>
</dbReference>
<dbReference type="InterPro" id="IPR043519">
    <property type="entry name" value="NT_sf"/>
</dbReference>
<evidence type="ECO:0000256" key="3">
    <source>
        <dbReference type="ARBA" id="ARBA00022555"/>
    </source>
</evidence>
<keyword evidence="9" id="KW-0460">Magnesium</keyword>
<dbReference type="GO" id="GO:0008033">
    <property type="term" value="P:tRNA processing"/>
    <property type="evidence" value="ECO:0007669"/>
    <property type="project" value="UniProtKB-KW"/>
</dbReference>
<dbReference type="SUPFAM" id="SSF81891">
    <property type="entry name" value="Poly A polymerase C-terminal region-like"/>
    <property type="match status" value="1"/>
</dbReference>
<keyword evidence="7" id="KW-0479">Metal-binding</keyword>
<proteinExistence type="inferred from homology"/>
<dbReference type="Gene3D" id="1.10.3090.10">
    <property type="entry name" value="cca-adding enzyme, domain 2"/>
    <property type="match status" value="1"/>
</dbReference>
<dbReference type="PANTHER" id="PTHR47545">
    <property type="entry name" value="MULTIFUNCTIONAL CCA PROTEIN"/>
    <property type="match status" value="1"/>
</dbReference>
<evidence type="ECO:0000256" key="1">
    <source>
        <dbReference type="ARBA" id="ARBA00001946"/>
    </source>
</evidence>
<dbReference type="InterPro" id="IPR002646">
    <property type="entry name" value="PolA_pol_head_dom"/>
</dbReference>
<dbReference type="GO" id="GO:0000166">
    <property type="term" value="F:nucleotide binding"/>
    <property type="evidence" value="ECO:0007669"/>
    <property type="project" value="UniProtKB-KW"/>
</dbReference>
<dbReference type="GO" id="GO:0046872">
    <property type="term" value="F:metal ion binding"/>
    <property type="evidence" value="ECO:0007669"/>
    <property type="project" value="UniProtKB-KW"/>
</dbReference>
<gene>
    <name evidence="15" type="ORF">GS601_01460</name>
</gene>
<reference evidence="15" key="1">
    <citation type="submission" date="2019-12" db="EMBL/GenBank/DDBJ databases">
        <title>High-Quality draft genome sequences of three cyanobacteria isolated from the limestone walls of the Old Cathedral of Coimbra.</title>
        <authorList>
            <person name="Tiago I."/>
            <person name="Soares F."/>
            <person name="Portugal A."/>
        </authorList>
    </citation>
    <scope>NUCLEOTIDE SEQUENCE</scope>
    <source>
        <strain evidence="15">A</strain>
    </source>
</reference>
<evidence type="ECO:0000256" key="10">
    <source>
        <dbReference type="ARBA" id="ARBA00022884"/>
    </source>
</evidence>
<evidence type="ECO:0000256" key="11">
    <source>
        <dbReference type="RuleBase" id="RU003953"/>
    </source>
</evidence>
<dbReference type="Pfam" id="PF13735">
    <property type="entry name" value="tRNA_NucTran2_2"/>
    <property type="match status" value="1"/>
</dbReference>
<comment type="cofactor">
    <cofactor evidence="1">
        <name>Mg(2+)</name>
        <dbReference type="ChEBI" id="CHEBI:18420"/>
    </cofactor>
</comment>
<dbReference type="Gene3D" id="3.30.460.10">
    <property type="entry name" value="Beta Polymerase, domain 2"/>
    <property type="match status" value="1"/>
</dbReference>
<evidence type="ECO:0000256" key="5">
    <source>
        <dbReference type="ARBA" id="ARBA00022694"/>
    </source>
</evidence>
<dbReference type="InterPro" id="IPR050124">
    <property type="entry name" value="tRNA_CCA-adding_enzyme"/>
</dbReference>
<dbReference type="AlphaFoldDB" id="A0A8J8CHZ9"/>
<feature type="domain" description="Poly A polymerase head" evidence="12">
    <location>
        <begin position="26"/>
        <end position="136"/>
    </location>
</feature>
<evidence type="ECO:0000256" key="7">
    <source>
        <dbReference type="ARBA" id="ARBA00022723"/>
    </source>
</evidence>